<dbReference type="FunCoup" id="A5DI89">
    <property type="interactions" value="806"/>
</dbReference>
<feature type="region of interest" description="Disordered" evidence="4">
    <location>
        <begin position="381"/>
        <end position="429"/>
    </location>
</feature>
<dbReference type="RefSeq" id="XP_001485261.2">
    <property type="nucleotide sequence ID" value="XM_001485211.1"/>
</dbReference>
<name>A5DI89_PICGU</name>
<keyword evidence="2" id="KW-0539">Nucleus</keyword>
<evidence type="ECO:0000256" key="3">
    <source>
        <dbReference type="ARBA" id="ARBA00038335"/>
    </source>
</evidence>
<protein>
    <recommendedName>
        <fullName evidence="5">Small-subunit processome Utp12 domain-containing protein</fullName>
    </recommendedName>
</protein>
<dbReference type="InterPro" id="IPR052414">
    <property type="entry name" value="U3_snoRNA-assoc_WDR"/>
</dbReference>
<dbReference type="KEGG" id="pgu:PGUG_02990"/>
<dbReference type="OrthoDB" id="30195at2759"/>
<dbReference type="PANTHER" id="PTHR44267">
    <property type="entry name" value="WD REPEAT-CONTAINING PROTEIN 43"/>
    <property type="match status" value="1"/>
</dbReference>
<dbReference type="EMBL" id="CH408157">
    <property type="protein sequence ID" value="EDK38892.2"/>
    <property type="molecule type" value="Genomic_DNA"/>
</dbReference>
<feature type="region of interest" description="Disordered" evidence="4">
    <location>
        <begin position="69"/>
        <end position="88"/>
    </location>
</feature>
<proteinExistence type="inferred from homology"/>
<dbReference type="eggNOG" id="KOG4547">
    <property type="taxonomic scope" value="Eukaryota"/>
</dbReference>
<dbReference type="HOGENOM" id="CLU_023936_0_0_1"/>
<feature type="domain" description="Small-subunit processome Utp12" evidence="5">
    <location>
        <begin position="242"/>
        <end position="345"/>
    </location>
</feature>
<comment type="similarity">
    <text evidence="3">Belongs to the UTP5 family.</text>
</comment>
<dbReference type="Pfam" id="PF04003">
    <property type="entry name" value="Utp12"/>
    <property type="match status" value="1"/>
</dbReference>
<feature type="compositionally biased region" description="Acidic residues" evidence="4">
    <location>
        <begin position="403"/>
        <end position="429"/>
    </location>
</feature>
<dbReference type="PANTHER" id="PTHR44267:SF1">
    <property type="entry name" value="WD REPEAT-CONTAINING PROTEIN 43"/>
    <property type="match status" value="1"/>
</dbReference>
<dbReference type="STRING" id="294746.A5DI89"/>
<sequence>MLLTSAVGDRFINLYSISKGTPQAVFVASENISQVQLGVNKNHSILTAITDSGVVEIFNNPLSSEGAIPVGKKKRRQQASAVQSRTPTSSIKLTRPKDQIKNTLDANLAIHAVACTDSVIFYSWLENASVPQVDSLKWLVKGEISTVTPLVLEKAKVDTSTAHVQNGHDVAAATHYNEGNAIVSEGIMQTADQDSEDEEEETLAERLEKISTDKSISSKKKRNVHNSAGTLSVILTQSLRNNDHSLLETVLANTDPEVIKNTISRINAVSAVQLLERIAERIARQVYRFDQLSSWLKWVIVIHGTVLTNMPGLESKLASLHATLTKKADTLPRLLEIQGRLRMIEQQNELKREILEDSDSEDGEELSDVEYFEALDDAEANGDADLLNGDVSNSDESGSERDTDNEEGDEIFSDGGDDMDGYSDIEAEG</sequence>
<reference evidence="6 7" key="1">
    <citation type="journal article" date="2009" name="Nature">
        <title>Evolution of pathogenicity and sexual reproduction in eight Candida genomes.</title>
        <authorList>
            <person name="Butler G."/>
            <person name="Rasmussen M.D."/>
            <person name="Lin M.F."/>
            <person name="Santos M.A."/>
            <person name="Sakthikumar S."/>
            <person name="Munro C.A."/>
            <person name="Rheinbay E."/>
            <person name="Grabherr M."/>
            <person name="Forche A."/>
            <person name="Reedy J.L."/>
            <person name="Agrafioti I."/>
            <person name="Arnaud M.B."/>
            <person name="Bates S."/>
            <person name="Brown A.J."/>
            <person name="Brunke S."/>
            <person name="Costanzo M.C."/>
            <person name="Fitzpatrick D.A."/>
            <person name="de Groot P.W."/>
            <person name="Harris D."/>
            <person name="Hoyer L.L."/>
            <person name="Hube B."/>
            <person name="Klis F.M."/>
            <person name="Kodira C."/>
            <person name="Lennard N."/>
            <person name="Logue M.E."/>
            <person name="Martin R."/>
            <person name="Neiman A.M."/>
            <person name="Nikolaou E."/>
            <person name="Quail M.A."/>
            <person name="Quinn J."/>
            <person name="Santos M.C."/>
            <person name="Schmitzberger F.F."/>
            <person name="Sherlock G."/>
            <person name="Shah P."/>
            <person name="Silverstein K.A."/>
            <person name="Skrzypek M.S."/>
            <person name="Soll D."/>
            <person name="Staggs R."/>
            <person name="Stansfield I."/>
            <person name="Stumpf M.P."/>
            <person name="Sudbery P.E."/>
            <person name="Srikantha T."/>
            <person name="Zeng Q."/>
            <person name="Berman J."/>
            <person name="Berriman M."/>
            <person name="Heitman J."/>
            <person name="Gow N.A."/>
            <person name="Lorenz M.C."/>
            <person name="Birren B.W."/>
            <person name="Kellis M."/>
            <person name="Cuomo C.A."/>
        </authorList>
    </citation>
    <scope>NUCLEOTIDE SEQUENCE [LARGE SCALE GENOMIC DNA]</scope>
    <source>
        <strain evidence="7">ATCC 6260 / CBS 566 / DSM 6381 / JCM 1539 / NBRC 10279 / NRRL Y-324</strain>
    </source>
</reference>
<dbReference type="InParanoid" id="A5DI89"/>
<accession>A5DI89</accession>
<dbReference type="VEuPathDB" id="FungiDB:PGUG_02990"/>
<evidence type="ECO:0000313" key="7">
    <source>
        <dbReference type="Proteomes" id="UP000001997"/>
    </source>
</evidence>
<evidence type="ECO:0000256" key="2">
    <source>
        <dbReference type="ARBA" id="ARBA00023242"/>
    </source>
</evidence>
<dbReference type="GO" id="GO:0005730">
    <property type="term" value="C:nucleolus"/>
    <property type="evidence" value="ECO:0007669"/>
    <property type="project" value="TreeGrafter"/>
</dbReference>
<evidence type="ECO:0000313" key="6">
    <source>
        <dbReference type="EMBL" id="EDK38892.2"/>
    </source>
</evidence>
<dbReference type="GO" id="GO:0000462">
    <property type="term" value="P:maturation of SSU-rRNA from tricistronic rRNA transcript (SSU-rRNA, 5.8S rRNA, LSU-rRNA)"/>
    <property type="evidence" value="ECO:0007669"/>
    <property type="project" value="TreeGrafter"/>
</dbReference>
<feature type="compositionally biased region" description="Polar residues" evidence="4">
    <location>
        <begin position="78"/>
        <end position="88"/>
    </location>
</feature>
<dbReference type="InterPro" id="IPR007148">
    <property type="entry name" value="SSU_processome_Utp12"/>
</dbReference>
<dbReference type="AlphaFoldDB" id="A5DI89"/>
<gene>
    <name evidence="6" type="ORF">PGUG_02990</name>
</gene>
<evidence type="ECO:0000256" key="1">
    <source>
        <dbReference type="ARBA" id="ARBA00004123"/>
    </source>
</evidence>
<evidence type="ECO:0000259" key="5">
    <source>
        <dbReference type="Pfam" id="PF04003"/>
    </source>
</evidence>
<dbReference type="Proteomes" id="UP000001997">
    <property type="component" value="Unassembled WGS sequence"/>
</dbReference>
<dbReference type="GeneID" id="5126998"/>
<organism evidence="6 7">
    <name type="scientific">Meyerozyma guilliermondii (strain ATCC 6260 / CBS 566 / DSM 6381 / JCM 1539 / NBRC 10279 / NRRL Y-324)</name>
    <name type="common">Yeast</name>
    <name type="synonym">Candida guilliermondii</name>
    <dbReference type="NCBI Taxonomy" id="294746"/>
    <lineage>
        <taxon>Eukaryota</taxon>
        <taxon>Fungi</taxon>
        <taxon>Dikarya</taxon>
        <taxon>Ascomycota</taxon>
        <taxon>Saccharomycotina</taxon>
        <taxon>Pichiomycetes</taxon>
        <taxon>Debaryomycetaceae</taxon>
        <taxon>Meyerozyma</taxon>
    </lineage>
</organism>
<evidence type="ECO:0000256" key="4">
    <source>
        <dbReference type="SAM" id="MobiDB-lite"/>
    </source>
</evidence>
<keyword evidence="7" id="KW-1185">Reference proteome</keyword>
<comment type="subcellular location">
    <subcellularLocation>
        <location evidence="1">Nucleus</location>
    </subcellularLocation>
</comment>